<keyword evidence="1" id="KW-0812">Transmembrane</keyword>
<keyword evidence="1" id="KW-0472">Membrane</keyword>
<name>A0ABS8WJB8_DATST</name>
<comment type="caution">
    <text evidence="2">The sequence shown here is derived from an EMBL/GenBank/DDBJ whole genome shotgun (WGS) entry which is preliminary data.</text>
</comment>
<keyword evidence="3" id="KW-1185">Reference proteome</keyword>
<dbReference type="Proteomes" id="UP000823775">
    <property type="component" value="Unassembled WGS sequence"/>
</dbReference>
<reference evidence="2 3" key="1">
    <citation type="journal article" date="2021" name="BMC Genomics">
        <title>Datura genome reveals duplications of psychoactive alkaloid biosynthetic genes and high mutation rate following tissue culture.</title>
        <authorList>
            <person name="Rajewski A."/>
            <person name="Carter-House D."/>
            <person name="Stajich J."/>
            <person name="Litt A."/>
        </authorList>
    </citation>
    <scope>NUCLEOTIDE SEQUENCE [LARGE SCALE GENOMIC DNA]</scope>
    <source>
        <strain evidence="2">AR-01</strain>
    </source>
</reference>
<proteinExistence type="predicted"/>
<evidence type="ECO:0000256" key="1">
    <source>
        <dbReference type="SAM" id="Phobius"/>
    </source>
</evidence>
<dbReference type="EMBL" id="JACEIK010007005">
    <property type="protein sequence ID" value="MCE3049595.1"/>
    <property type="molecule type" value="Genomic_DNA"/>
</dbReference>
<evidence type="ECO:0000313" key="3">
    <source>
        <dbReference type="Proteomes" id="UP000823775"/>
    </source>
</evidence>
<accession>A0ABS8WJB8</accession>
<feature type="transmembrane region" description="Helical" evidence="1">
    <location>
        <begin position="12"/>
        <end position="29"/>
    </location>
</feature>
<protein>
    <submittedName>
        <fullName evidence="2">Uncharacterized protein</fullName>
    </submittedName>
</protein>
<evidence type="ECO:0000313" key="2">
    <source>
        <dbReference type="EMBL" id="MCE3049595.1"/>
    </source>
</evidence>
<gene>
    <name evidence="2" type="ORF">HAX54_045355</name>
</gene>
<sequence length="66" mass="7422">MSQINPSTQRNSFLWMIFGLGSVSLMSIPETWRSPVATELISLLQCLATIPRTVVEVPGRKYVIEQ</sequence>
<keyword evidence="1" id="KW-1133">Transmembrane helix</keyword>
<organism evidence="2 3">
    <name type="scientific">Datura stramonium</name>
    <name type="common">Jimsonweed</name>
    <name type="synonym">Common thornapple</name>
    <dbReference type="NCBI Taxonomy" id="4076"/>
    <lineage>
        <taxon>Eukaryota</taxon>
        <taxon>Viridiplantae</taxon>
        <taxon>Streptophyta</taxon>
        <taxon>Embryophyta</taxon>
        <taxon>Tracheophyta</taxon>
        <taxon>Spermatophyta</taxon>
        <taxon>Magnoliopsida</taxon>
        <taxon>eudicotyledons</taxon>
        <taxon>Gunneridae</taxon>
        <taxon>Pentapetalae</taxon>
        <taxon>asterids</taxon>
        <taxon>lamiids</taxon>
        <taxon>Solanales</taxon>
        <taxon>Solanaceae</taxon>
        <taxon>Solanoideae</taxon>
        <taxon>Datureae</taxon>
        <taxon>Datura</taxon>
    </lineage>
</organism>